<dbReference type="Pfam" id="PF01541">
    <property type="entry name" value="GIY-YIG"/>
    <property type="match status" value="1"/>
</dbReference>
<evidence type="ECO:0000256" key="1">
    <source>
        <dbReference type="ARBA" id="ARBA00007435"/>
    </source>
</evidence>
<keyword evidence="5" id="KW-1185">Reference proteome</keyword>
<dbReference type="SUPFAM" id="SSF82771">
    <property type="entry name" value="GIY-YIG endonuclease"/>
    <property type="match status" value="1"/>
</dbReference>
<dbReference type="Gene3D" id="3.40.1440.10">
    <property type="entry name" value="GIY-YIG endonuclease"/>
    <property type="match status" value="1"/>
</dbReference>
<evidence type="ECO:0000259" key="2">
    <source>
        <dbReference type="PROSITE" id="PS50164"/>
    </source>
</evidence>
<evidence type="ECO:0000313" key="4">
    <source>
        <dbReference type="EMBL" id="SUU92648.1"/>
    </source>
</evidence>
<dbReference type="InterPro" id="IPR000305">
    <property type="entry name" value="GIY-YIG_endonuc"/>
</dbReference>
<dbReference type="Proteomes" id="UP000234335">
    <property type="component" value="Unassembled WGS sequence"/>
</dbReference>
<feature type="domain" description="GIY-YIG" evidence="2">
    <location>
        <begin position="2"/>
        <end position="77"/>
    </location>
</feature>
<dbReference type="CDD" id="cd10456">
    <property type="entry name" value="GIY-YIG_UPF0213"/>
    <property type="match status" value="1"/>
</dbReference>
<dbReference type="RefSeq" id="WP_101540619.1">
    <property type="nucleotide sequence ID" value="NZ_CALTZC010000022.1"/>
</dbReference>
<sequence>MTYGYVYMLRCKDNSLYTGWCKNLEKRLSLHNAGKGAKYTRAKGPCNLVYYEEISNKSEALKREIAIKKLSKSKKEDLVRNFNLT</sequence>
<comment type="similarity">
    <text evidence="1">Belongs to the UPF0213 family.</text>
</comment>
<dbReference type="PANTHER" id="PTHR34477">
    <property type="entry name" value="UPF0213 PROTEIN YHBQ"/>
    <property type="match status" value="1"/>
</dbReference>
<protein>
    <submittedName>
        <fullName evidence="4">GIY-YIG nuclease superfamily protein</fullName>
    </submittedName>
</protein>
<dbReference type="PROSITE" id="PS50164">
    <property type="entry name" value="GIY_YIG"/>
    <property type="match status" value="1"/>
</dbReference>
<accession>A0A2I1M6Q1</accession>
<organism evidence="3 5">
    <name type="scientific">Anaerococcus octavius</name>
    <dbReference type="NCBI Taxonomy" id="54007"/>
    <lineage>
        <taxon>Bacteria</taxon>
        <taxon>Bacillati</taxon>
        <taxon>Bacillota</taxon>
        <taxon>Tissierellia</taxon>
        <taxon>Tissierellales</taxon>
        <taxon>Peptoniphilaceae</taxon>
        <taxon>Anaerococcus</taxon>
    </lineage>
</organism>
<proteinExistence type="inferred from homology"/>
<dbReference type="InterPro" id="IPR035901">
    <property type="entry name" value="GIY-YIG_endonuc_sf"/>
</dbReference>
<reference evidence="3 5" key="1">
    <citation type="submission" date="2017-12" db="EMBL/GenBank/DDBJ databases">
        <title>Phylogenetic diversity of female urinary microbiome.</title>
        <authorList>
            <person name="Thomas-White K."/>
            <person name="Wolfe A.J."/>
        </authorList>
    </citation>
    <scope>NUCLEOTIDE SEQUENCE [LARGE SCALE GENOMIC DNA]</scope>
    <source>
        <strain evidence="3 5">UMB0119</strain>
    </source>
</reference>
<evidence type="ECO:0000313" key="6">
    <source>
        <dbReference type="Proteomes" id="UP000255124"/>
    </source>
</evidence>
<reference evidence="4 6" key="2">
    <citation type="submission" date="2018-06" db="EMBL/GenBank/DDBJ databases">
        <authorList>
            <consortium name="Pathogen Informatics"/>
            <person name="Doyle S."/>
        </authorList>
    </citation>
    <scope>NUCLEOTIDE SEQUENCE [LARGE SCALE GENOMIC DNA]</scope>
    <source>
        <strain evidence="4 6">NCTC9810</strain>
    </source>
</reference>
<dbReference type="Proteomes" id="UP000255124">
    <property type="component" value="Unassembled WGS sequence"/>
</dbReference>
<name>A0A2I1M6Q1_9FIRM</name>
<dbReference type="OrthoDB" id="9807770at2"/>
<evidence type="ECO:0000313" key="3">
    <source>
        <dbReference type="EMBL" id="PKZ15801.1"/>
    </source>
</evidence>
<dbReference type="EMBL" id="UFTA01000002">
    <property type="protein sequence ID" value="SUU92648.1"/>
    <property type="molecule type" value="Genomic_DNA"/>
</dbReference>
<dbReference type="SMART" id="SM00465">
    <property type="entry name" value="GIYc"/>
    <property type="match status" value="1"/>
</dbReference>
<evidence type="ECO:0000313" key="5">
    <source>
        <dbReference type="Proteomes" id="UP000234335"/>
    </source>
</evidence>
<gene>
    <name evidence="3" type="ORF">CYJ34_07205</name>
    <name evidence="4" type="ORF">NCTC9810_00984</name>
</gene>
<dbReference type="PANTHER" id="PTHR34477:SF1">
    <property type="entry name" value="UPF0213 PROTEIN YHBQ"/>
    <property type="match status" value="1"/>
</dbReference>
<dbReference type="InterPro" id="IPR050190">
    <property type="entry name" value="UPF0213_domain"/>
</dbReference>
<dbReference type="EMBL" id="PKGS01000005">
    <property type="protein sequence ID" value="PKZ15801.1"/>
    <property type="molecule type" value="Genomic_DNA"/>
</dbReference>
<dbReference type="AlphaFoldDB" id="A0A2I1M6Q1"/>